<dbReference type="Proteomes" id="UP000811282">
    <property type="component" value="Unassembled WGS sequence"/>
</dbReference>
<dbReference type="RefSeq" id="WP_215670789.1">
    <property type="nucleotide sequence ID" value="NZ_JAFJYC010000002.1"/>
</dbReference>
<sequence length="112" mass="12903">MLTGFMFRGVYCGMFNEVKTFKDDDGKMTESKKIYVGLQSQKINKFGIIDSSTQEFLITNDLVQTGFHRKIDSLKGKVLEITFNERSGEYNGMAWARLEILGFEIIEENKNK</sequence>
<evidence type="ECO:0000313" key="1">
    <source>
        <dbReference type="EMBL" id="MBT9433175.1"/>
    </source>
</evidence>
<evidence type="ECO:0008006" key="3">
    <source>
        <dbReference type="Google" id="ProtNLM"/>
    </source>
</evidence>
<name>A0ABS5YDS2_9GAMM</name>
<comment type="caution">
    <text evidence="1">The sequence shown here is derived from an EMBL/GenBank/DDBJ whole genome shotgun (WGS) entry which is preliminary data.</text>
</comment>
<protein>
    <recommendedName>
        <fullName evidence="3">Phage protein</fullName>
    </recommendedName>
</protein>
<organism evidence="1 2">
    <name type="scientific">Candidatus Sodalis endolongispinus</name>
    <dbReference type="NCBI Taxonomy" id="2812662"/>
    <lineage>
        <taxon>Bacteria</taxon>
        <taxon>Pseudomonadati</taxon>
        <taxon>Pseudomonadota</taxon>
        <taxon>Gammaproteobacteria</taxon>
        <taxon>Enterobacterales</taxon>
        <taxon>Bruguierivoracaceae</taxon>
        <taxon>Sodalis</taxon>
    </lineage>
</organism>
<gene>
    <name evidence="1" type="ORF">JZM24_15535</name>
</gene>
<reference evidence="1 2" key="1">
    <citation type="journal article" date="2021" name="Genome Biol. Evol.">
        <title>The evolution of interdependence in a four-way mealybug symbiosis.</title>
        <authorList>
            <person name="Garber A.I."/>
            <person name="Kupper M."/>
            <person name="Laetsch D.R."/>
            <person name="Weldon S.R."/>
            <person name="Ladinsky M.S."/>
            <person name="Bjorkman P.J."/>
            <person name="McCutcheon J.P."/>
        </authorList>
    </citation>
    <scope>NUCLEOTIDE SEQUENCE [LARGE SCALE GENOMIC DNA]</scope>
    <source>
        <strain evidence="1">SOD</strain>
    </source>
</reference>
<proteinExistence type="predicted"/>
<accession>A0ABS5YDS2</accession>
<dbReference type="EMBL" id="JAFJYC010000002">
    <property type="protein sequence ID" value="MBT9433175.1"/>
    <property type="molecule type" value="Genomic_DNA"/>
</dbReference>
<evidence type="ECO:0000313" key="2">
    <source>
        <dbReference type="Proteomes" id="UP000811282"/>
    </source>
</evidence>
<keyword evidence="2" id="KW-1185">Reference proteome</keyword>